<dbReference type="RefSeq" id="WP_341727561.1">
    <property type="nucleotide sequence ID" value="NZ_JBBWWT010000017.1"/>
</dbReference>
<accession>A0ABU9J670</accession>
<evidence type="ECO:0000313" key="2">
    <source>
        <dbReference type="Proteomes" id="UP001459204"/>
    </source>
</evidence>
<dbReference type="Proteomes" id="UP001459204">
    <property type="component" value="Unassembled WGS sequence"/>
</dbReference>
<keyword evidence="2" id="KW-1185">Reference proteome</keyword>
<protein>
    <submittedName>
        <fullName evidence="1">Uncharacterized protein</fullName>
    </submittedName>
</protein>
<dbReference type="EMBL" id="JBBWWT010000017">
    <property type="protein sequence ID" value="MEL1266389.1"/>
    <property type="molecule type" value="Genomic_DNA"/>
</dbReference>
<organism evidence="1 2">
    <name type="scientific">Pseudoxanthomonas putridarboris</name>
    <dbReference type="NCBI Taxonomy" id="752605"/>
    <lineage>
        <taxon>Bacteria</taxon>
        <taxon>Pseudomonadati</taxon>
        <taxon>Pseudomonadota</taxon>
        <taxon>Gammaproteobacteria</taxon>
        <taxon>Lysobacterales</taxon>
        <taxon>Lysobacteraceae</taxon>
        <taxon>Pseudoxanthomonas</taxon>
    </lineage>
</organism>
<sequence length="106" mass="12075">MGYPVRTAGTALHARGNLDWNGYDPYAYTLESRRPLSSFNMEQQGDIIADYFAIDTGLVERAGSEMLSASGRKVNDRRKFYEVLREFRRNPKDKALLPSGITDHLF</sequence>
<comment type="caution">
    <text evidence="1">The sequence shown here is derived from an EMBL/GenBank/DDBJ whole genome shotgun (WGS) entry which is preliminary data.</text>
</comment>
<reference evidence="1 2" key="1">
    <citation type="submission" date="2024-04" db="EMBL/GenBank/DDBJ databases">
        <title>Draft genome sequence of Pseudoxanthomonas putridarboris WD12.</title>
        <authorList>
            <person name="Oh J."/>
        </authorList>
    </citation>
    <scope>NUCLEOTIDE SEQUENCE [LARGE SCALE GENOMIC DNA]</scope>
    <source>
        <strain evidence="1 2">WD12</strain>
    </source>
</reference>
<gene>
    <name evidence="1" type="ORF">AAD027_18720</name>
</gene>
<evidence type="ECO:0000313" key="1">
    <source>
        <dbReference type="EMBL" id="MEL1266389.1"/>
    </source>
</evidence>
<proteinExistence type="predicted"/>
<name>A0ABU9J670_9GAMM</name>